<dbReference type="AlphaFoldDB" id="A0A7U2HZ33"/>
<keyword evidence="2" id="KW-1185">Reference proteome</keyword>
<accession>A0A7U2HZ33</accession>
<evidence type="ECO:0000313" key="1">
    <source>
        <dbReference type="EMBL" id="QRC95953.1"/>
    </source>
</evidence>
<dbReference type="EMBL" id="CP069028">
    <property type="protein sequence ID" value="QRC95953.1"/>
    <property type="molecule type" value="Genomic_DNA"/>
</dbReference>
<sequence>MDDEDTVRNVVEEERSRQSGLAPVIDGLAKTNEVLEMILKICLGDIRGCEHYQSIERVSELDELTAIDTWVENLLKERSTLATLTDWKLRVIQPNAQLLDEACLSISKALLMLRKAHARGLQLPKHASSKDCSAAVENLRYSVRHQAVKAIKDHLSPAHDALQA</sequence>
<name>A0A7U2HZ33_PHANO</name>
<dbReference type="RefSeq" id="XP_001795996.1">
    <property type="nucleotide sequence ID" value="XM_001795944.1"/>
</dbReference>
<gene>
    <name evidence="1" type="ORF">JI435_433040</name>
</gene>
<dbReference type="KEGG" id="pno:SNOG_05593"/>
<dbReference type="VEuPathDB" id="FungiDB:JI435_433040"/>
<protein>
    <submittedName>
        <fullName evidence="1">Uncharacterized protein</fullName>
    </submittedName>
</protein>
<organism evidence="1 2">
    <name type="scientific">Phaeosphaeria nodorum (strain SN15 / ATCC MYA-4574 / FGSC 10173)</name>
    <name type="common">Glume blotch fungus</name>
    <name type="synonym">Parastagonospora nodorum</name>
    <dbReference type="NCBI Taxonomy" id="321614"/>
    <lineage>
        <taxon>Eukaryota</taxon>
        <taxon>Fungi</taxon>
        <taxon>Dikarya</taxon>
        <taxon>Ascomycota</taxon>
        <taxon>Pezizomycotina</taxon>
        <taxon>Dothideomycetes</taxon>
        <taxon>Pleosporomycetidae</taxon>
        <taxon>Pleosporales</taxon>
        <taxon>Pleosporineae</taxon>
        <taxon>Phaeosphaeriaceae</taxon>
        <taxon>Parastagonospora</taxon>
    </lineage>
</organism>
<evidence type="ECO:0000313" key="2">
    <source>
        <dbReference type="Proteomes" id="UP000663193"/>
    </source>
</evidence>
<reference evidence="2" key="1">
    <citation type="journal article" date="2021" name="BMC Genomics">
        <title>Chromosome-level genome assembly and manually-curated proteome of model necrotroph Parastagonospora nodorum Sn15 reveals a genome-wide trove of candidate effector homologs, and redundancy of virulence-related functions within an accessory chromosome.</title>
        <authorList>
            <person name="Bertazzoni S."/>
            <person name="Jones D.A.B."/>
            <person name="Phan H.T."/>
            <person name="Tan K.-C."/>
            <person name="Hane J.K."/>
        </authorList>
    </citation>
    <scope>NUCLEOTIDE SEQUENCE [LARGE SCALE GENOMIC DNA]</scope>
    <source>
        <strain evidence="2">SN15 / ATCC MYA-4574 / FGSC 10173)</strain>
    </source>
</reference>
<dbReference type="Proteomes" id="UP000663193">
    <property type="component" value="Chromosome 6"/>
</dbReference>
<proteinExistence type="predicted"/>